<dbReference type="Pfam" id="PF12770">
    <property type="entry name" value="CHAT"/>
    <property type="match status" value="1"/>
</dbReference>
<dbReference type="PANTHER" id="PTHR19959:SF119">
    <property type="entry name" value="FUNGAL LIPASE-LIKE DOMAIN-CONTAINING PROTEIN"/>
    <property type="match status" value="1"/>
</dbReference>
<feature type="domain" description="Carbohydrate kinase PfkB" evidence="1">
    <location>
        <begin position="1464"/>
        <end position="1583"/>
    </location>
</feature>
<dbReference type="InterPro" id="IPR011990">
    <property type="entry name" value="TPR-like_helical_dom_sf"/>
</dbReference>
<evidence type="ECO:0000313" key="3">
    <source>
        <dbReference type="EMBL" id="RBR24895.1"/>
    </source>
</evidence>
<dbReference type="InterPro" id="IPR024983">
    <property type="entry name" value="CHAT_dom"/>
</dbReference>
<dbReference type="Gene3D" id="3.40.1190.20">
    <property type="match status" value="1"/>
</dbReference>
<dbReference type="SUPFAM" id="SSF53613">
    <property type="entry name" value="Ribokinase-like"/>
    <property type="match status" value="1"/>
</dbReference>
<dbReference type="Gene3D" id="1.25.40.10">
    <property type="entry name" value="Tetratricopeptide repeat domain"/>
    <property type="match status" value="3"/>
</dbReference>
<dbReference type="PANTHER" id="PTHR19959">
    <property type="entry name" value="KINESIN LIGHT CHAIN"/>
    <property type="match status" value="1"/>
</dbReference>
<dbReference type="Pfam" id="PF00294">
    <property type="entry name" value="PfkB"/>
    <property type="match status" value="1"/>
</dbReference>
<evidence type="ECO:0000259" key="1">
    <source>
        <dbReference type="Pfam" id="PF00294"/>
    </source>
</evidence>
<dbReference type="InterPro" id="IPR012344">
    <property type="entry name" value="Matrix_HIV/RSV_N"/>
</dbReference>
<dbReference type="OrthoDB" id="9991317at2759"/>
<sequence>MDESEMLQLDIRISEAREHLGLTADDRLDRAGRLYDLATLLNDRYSVTEEDVDQDDAIDLAKQATKCLSYLDHDRAECLSFLGHLLGNKFSRTGDMDILDEAIVVAQQAVHETVAKNPKYSERLYEVSLLLNDRFLMTKEIRDLNEAIANTRLSIDHPPSRTSPHRMEWLNSLGAFLYTRFMHTESVSDLDEAIDLAKEVIKIVPKEDPDRPVLLQNLALRLDRRFSITADISDLDDAVEGIKEAIDLTGSDDPDMREYAHQLAALLAHRFSNTQKLTDLEIAISSTRSASRIATGLDLERELFESLGSLLAARFSILAETRDIDEAITLARMALSLATTKDPEEVPDLGPMLNSLSIYLGDRFSQCGVPADLDEAVGVAKQAIEETSSDDPCRLDYMSTLSVHLRERFSCTGAITDLENAINTSREIIKGTPEDHADRPTRLINLSKQLNDRFSHLGKESDIEESIDIAMGAGARHTAQGNLEDLEEAIHVSRQAIGITPDRDPERATRLNNLCVLLGDRYAALGEVTDLEEAVRVIRDAIKTTPNGSPDIGVFLNSLSVRLGDRYAARGSVADLEESVVVAKRAVELTAVKNSNRARYLKNLSLQLGRRFASVGEMQDLDESVEVARKALESTVEGHRDRPILLHNLALQLSTQFSRTGSTEALEEAISLARKVVDITSDKHPERAAQLSTLAVVLCTRYQQFGAIADLHEAIDASRGSVKATSGGNANRFLRLNNFSAHLYYRFSRSPDLDAGMADLDEAIRTAREAIEACPDGHSERPNLMSNLGVQLTSRFLKTNDIKDLDESINVGEEAVKMVDVGYSERAAWLFNLSRSLDHRYMNTNELDDLEGATMTAREAVEATSDDYPGRAGLLNNLGHHLDSRFLHTGLEEDKVESMRCYEEALMSPVSLPTYRIFAGRYLLSTPEILRRGQRAYEIAKTTIDLIPLSAPNSLASTDKKVILSQISGLASDAAAVALHTGQGASAAIQLLESGRGLLAGSLRDLRTDLSSIREEHPDLVKSFYELRTVLDLPAVTDGMMTTNTTFGPSQSLGTDSRHWASRQMVSVLNEFRAIPGHERFLLPAADAEMRAAAEEGPIVMINVSSHRCDALLVEKTGFRALLLPRLSKDEISQRSQSLHSLETLEWLWDAVVEPVLKALGLNRPSPEANLPRMWWIPTGPLNKFPFHAAGYHLDSGGSTTLDRVISSYASSIKAIIDTRQARNEKTDLSSTSHVVVMAMNKTKGQSSLQYPDAEVKVVESMCHLAGLPVQRPQPRKAETIAALQECHVFHFAGHGSTKSDPLNSLLYLEDWQDHPLTVGSLLDTNLRSSAPFLAYLYACKTGDSLDEKLADESLNLTSAFQLSGFRHVIGTLWEVDDALCVDMAGIIYKVLGQRGFHDRSIAEALRQATYILRDKWLVDERARAELRGERDVVLCDDKVARTPLWVPCSPDFAPRVSEQRNKTVNESEAAIMSRRDRDEVDQNTWPIVAKEFLLLGVTNVVITLGVKGAFYANQDGSGHCPAFNVKVKDATGAGDTFTGTYASEYVRQKTVGRRDIKSAVVRANKAAAITIQSFGAQNGIPWSDKIEKFDAPEMSPHAFRSDSTAFSCSNDQEPADDSKHNCCLHIKNASDAWWLTNPNVTKKVCEQYKDIAKFDGETCNGDEIDDADWKSKCKEWGTTFFGWTDERVGAGHNGTCYPIDN</sequence>
<dbReference type="GeneID" id="41991759"/>
<evidence type="ECO:0000259" key="2">
    <source>
        <dbReference type="Pfam" id="PF12770"/>
    </source>
</evidence>
<comment type="caution">
    <text evidence="3">The sequence shown here is derived from an EMBL/GenBank/DDBJ whole genome shotgun (WGS) entry which is preliminary data.</text>
</comment>
<evidence type="ECO:0008006" key="5">
    <source>
        <dbReference type="Google" id="ProtNLM"/>
    </source>
</evidence>
<keyword evidence="4" id="KW-1185">Reference proteome</keyword>
<proteinExistence type="predicted"/>
<accession>A0A366S8E5</accession>
<gene>
    <name evidence="3" type="ORF">FIESC28_02313</name>
</gene>
<dbReference type="SUPFAM" id="SSF48452">
    <property type="entry name" value="TPR-like"/>
    <property type="match status" value="2"/>
</dbReference>
<dbReference type="Gene3D" id="1.10.150.90">
    <property type="entry name" value="Immunodeficiency lentiviruses, gag gene matrix protein p17"/>
    <property type="match status" value="1"/>
</dbReference>
<evidence type="ECO:0000313" key="4">
    <source>
        <dbReference type="Proteomes" id="UP000253153"/>
    </source>
</evidence>
<reference evidence="3 4" key="1">
    <citation type="submission" date="2018-06" db="EMBL/GenBank/DDBJ databases">
        <title>Fusarium incarnatum-equiseti species complex species 28.</title>
        <authorList>
            <person name="Gardiner D.M."/>
        </authorList>
    </citation>
    <scope>NUCLEOTIDE SEQUENCE [LARGE SCALE GENOMIC DNA]</scope>
    <source>
        <strain evidence="3 4">FIESC_28</strain>
    </source>
</reference>
<dbReference type="RefSeq" id="XP_031019486.1">
    <property type="nucleotide sequence ID" value="XM_031156463.1"/>
</dbReference>
<organism evidence="3 4">
    <name type="scientific">Fusarium coffeatum</name>
    <dbReference type="NCBI Taxonomy" id="231269"/>
    <lineage>
        <taxon>Eukaryota</taxon>
        <taxon>Fungi</taxon>
        <taxon>Dikarya</taxon>
        <taxon>Ascomycota</taxon>
        <taxon>Pezizomycotina</taxon>
        <taxon>Sordariomycetes</taxon>
        <taxon>Hypocreomycetidae</taxon>
        <taxon>Hypocreales</taxon>
        <taxon>Nectriaceae</taxon>
        <taxon>Fusarium</taxon>
        <taxon>Fusarium incarnatum-equiseti species complex</taxon>
    </lineage>
</organism>
<name>A0A366S8E5_9HYPO</name>
<protein>
    <recommendedName>
        <fullName evidence="5">CHAT domain-containing protein</fullName>
    </recommendedName>
</protein>
<dbReference type="Proteomes" id="UP000253153">
    <property type="component" value="Unassembled WGS sequence"/>
</dbReference>
<dbReference type="InterPro" id="IPR029056">
    <property type="entry name" value="Ribokinase-like"/>
</dbReference>
<dbReference type="InterPro" id="IPR011611">
    <property type="entry name" value="PfkB_dom"/>
</dbReference>
<feature type="domain" description="CHAT" evidence="2">
    <location>
        <begin position="1143"/>
        <end position="1410"/>
    </location>
</feature>
<dbReference type="SUPFAM" id="SSF81901">
    <property type="entry name" value="HCP-like"/>
    <property type="match status" value="1"/>
</dbReference>
<dbReference type="EMBL" id="QKXC01000048">
    <property type="protein sequence ID" value="RBR24895.1"/>
    <property type="molecule type" value="Genomic_DNA"/>
</dbReference>